<accession>A0A1Y2M4D0</accession>
<dbReference type="Proteomes" id="UP000193240">
    <property type="component" value="Unassembled WGS sequence"/>
</dbReference>
<name>A0A1Y2M4D0_EPING</name>
<feature type="compositionally biased region" description="Low complexity" evidence="1">
    <location>
        <begin position="376"/>
        <end position="402"/>
    </location>
</feature>
<feature type="region of interest" description="Disordered" evidence="1">
    <location>
        <begin position="36"/>
        <end position="71"/>
    </location>
</feature>
<feature type="region of interest" description="Disordered" evidence="1">
    <location>
        <begin position="240"/>
        <end position="276"/>
    </location>
</feature>
<feature type="compositionally biased region" description="Polar residues" evidence="1">
    <location>
        <begin position="36"/>
        <end position="45"/>
    </location>
</feature>
<dbReference type="AlphaFoldDB" id="A0A1Y2M4D0"/>
<organism evidence="2 3">
    <name type="scientific">Epicoccum nigrum</name>
    <name type="common">Soil fungus</name>
    <name type="synonym">Epicoccum purpurascens</name>
    <dbReference type="NCBI Taxonomy" id="105696"/>
    <lineage>
        <taxon>Eukaryota</taxon>
        <taxon>Fungi</taxon>
        <taxon>Dikarya</taxon>
        <taxon>Ascomycota</taxon>
        <taxon>Pezizomycotina</taxon>
        <taxon>Dothideomycetes</taxon>
        <taxon>Pleosporomycetidae</taxon>
        <taxon>Pleosporales</taxon>
        <taxon>Pleosporineae</taxon>
        <taxon>Didymellaceae</taxon>
        <taxon>Epicoccum</taxon>
    </lineage>
</organism>
<reference evidence="2 3" key="1">
    <citation type="journal article" date="2017" name="Genome Announc.">
        <title>Genome sequence of the saprophytic ascomycete Epicoccum nigrum ICMP 19927 strain isolated from New Zealand.</title>
        <authorList>
            <person name="Fokin M."/>
            <person name="Fleetwood D."/>
            <person name="Weir B.S."/>
            <person name="Villas-Boas S.G."/>
        </authorList>
    </citation>
    <scope>NUCLEOTIDE SEQUENCE [LARGE SCALE GENOMIC DNA]</scope>
    <source>
        <strain evidence="2 3">ICMP 19927</strain>
    </source>
</reference>
<feature type="compositionally biased region" description="Basic and acidic residues" evidence="1">
    <location>
        <begin position="480"/>
        <end position="490"/>
    </location>
</feature>
<proteinExistence type="predicted"/>
<gene>
    <name evidence="2" type="ORF">B5807_04387</name>
</gene>
<feature type="compositionally biased region" description="Polar residues" evidence="1">
    <location>
        <begin position="249"/>
        <end position="262"/>
    </location>
</feature>
<sequence length="490" mass="51402">MAQTTASHYYQLWSLCDPPGILQESFGIVRVHSNAKSMPTQQAQQKPRAKTTKSNGKMANNSNQQQPIPEKEIKQNSGVSATMALQAAQKAWEYRQAANAAGDPDAREEILAKAINKEIEAESFGKAAKYTQSGTFQGLAAGAGLGVQPGVTIGKITGAIVGGTVSTITGLLGGGIGSVYGALNGPMWNLGEMASHGVRGVVGDFPNWKSTPAQKKALEKMVMQSKDTQAPSKEELEQMKNDMPDDMPQSWSQSVQDMTSWRPSVPSLPNMPSMSQAGSAIGLGGLGASLGLGGGKDKQAQPAARQASQQDGHAVRQAPKPQQANAPKQAPTPQEAPKPREAPKLNNTQSKTESSSANESRPQPRKSQRTSTPSKQPDASPQTSTQTSTSKPQAPKAQSSSSPKKDTEPKKAPPKLASKPQTSAPPSKPSPAAAAAKENKSPASTTASATPSANGERRKPRKLAPRSDSANSSATKKAPRKLETRRSVAA</sequence>
<dbReference type="OMA" id="HQANETK"/>
<keyword evidence="3" id="KW-1185">Reference proteome</keyword>
<feature type="compositionally biased region" description="Polar residues" evidence="1">
    <location>
        <begin position="52"/>
        <end position="67"/>
    </location>
</feature>
<protein>
    <submittedName>
        <fullName evidence="2">Uncharacterized protein</fullName>
    </submittedName>
</protein>
<evidence type="ECO:0000256" key="1">
    <source>
        <dbReference type="SAM" id="MobiDB-lite"/>
    </source>
</evidence>
<evidence type="ECO:0000313" key="3">
    <source>
        <dbReference type="Proteomes" id="UP000193240"/>
    </source>
</evidence>
<dbReference type="InParanoid" id="A0A1Y2M4D0"/>
<evidence type="ECO:0000313" key="2">
    <source>
        <dbReference type="EMBL" id="OSS50911.1"/>
    </source>
</evidence>
<feature type="compositionally biased region" description="Low complexity" evidence="1">
    <location>
        <begin position="300"/>
        <end position="310"/>
    </location>
</feature>
<dbReference type="STRING" id="105696.A0A1Y2M4D0"/>
<feature type="compositionally biased region" description="Low complexity" evidence="1">
    <location>
        <begin position="414"/>
        <end position="453"/>
    </location>
</feature>
<feature type="region of interest" description="Disordered" evidence="1">
    <location>
        <begin position="292"/>
        <end position="490"/>
    </location>
</feature>
<dbReference type="EMBL" id="KZ107841">
    <property type="protein sequence ID" value="OSS50911.1"/>
    <property type="molecule type" value="Genomic_DNA"/>
</dbReference>
<feature type="compositionally biased region" description="Polar residues" evidence="1">
    <location>
        <begin position="345"/>
        <end position="361"/>
    </location>
</feature>